<feature type="domain" description="BTB" evidence="3">
    <location>
        <begin position="368"/>
        <end position="432"/>
    </location>
</feature>
<dbReference type="GO" id="GO:0016301">
    <property type="term" value="F:kinase activity"/>
    <property type="evidence" value="ECO:0007669"/>
    <property type="project" value="UniProtKB-KW"/>
</dbReference>
<dbReference type="SMART" id="SM00225">
    <property type="entry name" value="BTB"/>
    <property type="match status" value="2"/>
</dbReference>
<dbReference type="PANTHER" id="PTHR22870">
    <property type="entry name" value="REGULATOR OF CHROMOSOME CONDENSATION"/>
    <property type="match status" value="1"/>
</dbReference>
<evidence type="ECO:0000313" key="4">
    <source>
        <dbReference type="EMBL" id="KAL0476534.1"/>
    </source>
</evidence>
<feature type="repeat" description="RCC1" evidence="2">
    <location>
        <begin position="232"/>
        <end position="291"/>
    </location>
</feature>
<organism evidence="4 5">
    <name type="scientific">Acrasis kona</name>
    <dbReference type="NCBI Taxonomy" id="1008807"/>
    <lineage>
        <taxon>Eukaryota</taxon>
        <taxon>Discoba</taxon>
        <taxon>Heterolobosea</taxon>
        <taxon>Tetramitia</taxon>
        <taxon>Eutetramitia</taxon>
        <taxon>Acrasidae</taxon>
        <taxon>Acrasis</taxon>
    </lineage>
</organism>
<dbReference type="Pfam" id="PF00415">
    <property type="entry name" value="RCC1"/>
    <property type="match status" value="1"/>
</dbReference>
<keyword evidence="4" id="KW-0808">Transferase</keyword>
<keyword evidence="5" id="KW-1185">Reference proteome</keyword>
<dbReference type="PROSITE" id="PS50097">
    <property type="entry name" value="BTB"/>
    <property type="match status" value="2"/>
</dbReference>
<dbReference type="InterPro" id="IPR009091">
    <property type="entry name" value="RCC1/BLIP-II"/>
</dbReference>
<feature type="repeat" description="RCC1" evidence="2">
    <location>
        <begin position="180"/>
        <end position="231"/>
    </location>
</feature>
<accession>A0AAW2YIR4</accession>
<sequence length="652" mass="75312">MPMSKSTKNATQSHHGLNAYFGGRENFDMTYERLEMPTYQMCTQNFIDLQYLKQISMNRNEFEVTTVKNKAYKIPLERLRFADDFFRIREMEGAYKKVVSDPKFKHPVARINADGSFAQFKKVRDIAASRYDVLIIDKDGCILTTKYLQLSFSKLEVKGSPVFDRISALADHFAAVTEDGKLYTWGRNDKGQCGHPIYDYTIEQPRLVESLPESVIFSICAPFFTCVVTESRNLYVFGSSGEENYRGFVHKDRPQDKYLRIYQPRMLPLPHDAKVSQVVVGTRHILVLTNKNQLLLWHYFKLGRDAPPREQDDWSQLSTKGDIPLRIFSNDHFFGTYNISPQRLVRDQSELFNQAMTEMLTNRKKYPTDFTLIVNTNHEQLLFPVHKIVLFARREAFNQLFGCELNLHDNSIKLMEDSFDVVDTKIKVLYTGIPFDDSKSNQTTRFQVLKQAYRDLSDLISFTLDDAIENYCDVALESEGKVVYCHKLILGGIPYFKSMFSGPFTESQNSIQQLILGGIPYFKSMFSGPFTESQNSIQQPIQIINYSYSTILAFVSFLYSRDIMTYVNASNCVEVLLCAHEYNMEEMEPALISIIAANVDNESVESVLDVAERYSHSTLSLWCKLYIITHLDELNDLEKKTKRMINDYMCSL</sequence>
<dbReference type="SUPFAM" id="SSF50985">
    <property type="entry name" value="RCC1/BLIP-II"/>
    <property type="match status" value="1"/>
</dbReference>
<evidence type="ECO:0000259" key="3">
    <source>
        <dbReference type="PROSITE" id="PS50097"/>
    </source>
</evidence>
<dbReference type="AlphaFoldDB" id="A0AAW2YIR4"/>
<dbReference type="CDD" id="cd18186">
    <property type="entry name" value="BTB_POZ_ZBTB_KLHL-like"/>
    <property type="match status" value="2"/>
</dbReference>
<evidence type="ECO:0000256" key="2">
    <source>
        <dbReference type="PROSITE-ProRule" id="PRU00235"/>
    </source>
</evidence>
<comment type="caution">
    <text evidence="4">The sequence shown here is derived from an EMBL/GenBank/DDBJ whole genome shotgun (WGS) entry which is preliminary data.</text>
</comment>
<evidence type="ECO:0000256" key="1">
    <source>
        <dbReference type="ARBA" id="ARBA00022737"/>
    </source>
</evidence>
<protein>
    <submittedName>
        <fullName evidence="4">Serine/threonine-protein kinase Nek9</fullName>
    </submittedName>
</protein>
<dbReference type="SUPFAM" id="SSF54695">
    <property type="entry name" value="POZ domain"/>
    <property type="match status" value="3"/>
</dbReference>
<dbReference type="PANTHER" id="PTHR22870:SF408">
    <property type="entry name" value="OS09G0560450 PROTEIN"/>
    <property type="match status" value="1"/>
</dbReference>
<gene>
    <name evidence="4" type="ORF">AKO1_004499</name>
</gene>
<dbReference type="PROSITE" id="PS50012">
    <property type="entry name" value="RCC1_3"/>
    <property type="match status" value="2"/>
</dbReference>
<keyword evidence="4" id="KW-0418">Kinase</keyword>
<dbReference type="InterPro" id="IPR011333">
    <property type="entry name" value="SKP1/BTB/POZ_sf"/>
</dbReference>
<dbReference type="InterPro" id="IPR000408">
    <property type="entry name" value="Reg_chr_condens"/>
</dbReference>
<feature type="domain" description="BTB" evidence="3">
    <location>
        <begin position="472"/>
        <end position="563"/>
    </location>
</feature>
<dbReference type="EMBL" id="JAOPGA020000055">
    <property type="protein sequence ID" value="KAL0476534.1"/>
    <property type="molecule type" value="Genomic_DNA"/>
</dbReference>
<name>A0AAW2YIR4_9EUKA</name>
<dbReference type="InterPro" id="IPR051210">
    <property type="entry name" value="Ub_ligase/GEF_domain"/>
</dbReference>
<dbReference type="Gene3D" id="2.130.10.30">
    <property type="entry name" value="Regulator of chromosome condensation 1/beta-lactamase-inhibitor protein II"/>
    <property type="match status" value="1"/>
</dbReference>
<evidence type="ECO:0000313" key="5">
    <source>
        <dbReference type="Proteomes" id="UP001431209"/>
    </source>
</evidence>
<keyword evidence="1" id="KW-0677">Repeat</keyword>
<dbReference type="Gene3D" id="3.30.710.10">
    <property type="entry name" value="Potassium Channel Kv1.1, Chain A"/>
    <property type="match status" value="3"/>
</dbReference>
<dbReference type="Pfam" id="PF00651">
    <property type="entry name" value="BTB"/>
    <property type="match status" value="3"/>
</dbReference>
<dbReference type="Proteomes" id="UP001431209">
    <property type="component" value="Unassembled WGS sequence"/>
</dbReference>
<dbReference type="InterPro" id="IPR000210">
    <property type="entry name" value="BTB/POZ_dom"/>
</dbReference>
<reference evidence="4 5" key="1">
    <citation type="submission" date="2024-03" db="EMBL/GenBank/DDBJ databases">
        <title>The Acrasis kona genome and developmental transcriptomes reveal deep origins of eukaryotic multicellular pathways.</title>
        <authorList>
            <person name="Sheikh S."/>
            <person name="Fu C.-J."/>
            <person name="Brown M.W."/>
            <person name="Baldauf S.L."/>
        </authorList>
    </citation>
    <scope>NUCLEOTIDE SEQUENCE [LARGE SCALE GENOMIC DNA]</scope>
    <source>
        <strain evidence="4 5">ATCC MYA-3509</strain>
    </source>
</reference>
<proteinExistence type="predicted"/>